<dbReference type="AlphaFoldDB" id="A0AAV4X5Y9"/>
<evidence type="ECO:0000313" key="2">
    <source>
        <dbReference type="EMBL" id="GIY89209.1"/>
    </source>
</evidence>
<proteinExistence type="predicted"/>
<protein>
    <submittedName>
        <fullName evidence="2">Uncharacterized protein</fullName>
    </submittedName>
</protein>
<reference evidence="2 3" key="1">
    <citation type="submission" date="2021-06" db="EMBL/GenBank/DDBJ databases">
        <title>Caerostris darwini draft genome.</title>
        <authorList>
            <person name="Kono N."/>
            <person name="Arakawa K."/>
        </authorList>
    </citation>
    <scope>NUCLEOTIDE SEQUENCE [LARGE SCALE GENOMIC DNA]</scope>
</reference>
<sequence length="145" mass="16108">MQLLPTELNRWGNSSLPWRRCFMTRANSLRCSSWLVSEGNAIEECAQNTSIPHPVPQHILFPSISKSRFDYCSGGAPQQTTFKRNDPSLPNKNRRPHLFLRLLSGLSLAAFIGNPSMSEGRDRVLPTPTTPPPTPTVFVNAPPSP</sequence>
<gene>
    <name evidence="2" type="ORF">CDAR_58991</name>
</gene>
<name>A0AAV4X5Y9_9ARAC</name>
<dbReference type="EMBL" id="BPLQ01015594">
    <property type="protein sequence ID" value="GIY89209.1"/>
    <property type="molecule type" value="Genomic_DNA"/>
</dbReference>
<keyword evidence="3" id="KW-1185">Reference proteome</keyword>
<dbReference type="Proteomes" id="UP001054837">
    <property type="component" value="Unassembled WGS sequence"/>
</dbReference>
<feature type="region of interest" description="Disordered" evidence="1">
    <location>
        <begin position="117"/>
        <end position="145"/>
    </location>
</feature>
<organism evidence="2 3">
    <name type="scientific">Caerostris darwini</name>
    <dbReference type="NCBI Taxonomy" id="1538125"/>
    <lineage>
        <taxon>Eukaryota</taxon>
        <taxon>Metazoa</taxon>
        <taxon>Ecdysozoa</taxon>
        <taxon>Arthropoda</taxon>
        <taxon>Chelicerata</taxon>
        <taxon>Arachnida</taxon>
        <taxon>Araneae</taxon>
        <taxon>Araneomorphae</taxon>
        <taxon>Entelegynae</taxon>
        <taxon>Araneoidea</taxon>
        <taxon>Araneidae</taxon>
        <taxon>Caerostris</taxon>
    </lineage>
</organism>
<evidence type="ECO:0000256" key="1">
    <source>
        <dbReference type="SAM" id="MobiDB-lite"/>
    </source>
</evidence>
<accession>A0AAV4X5Y9</accession>
<comment type="caution">
    <text evidence="2">The sequence shown here is derived from an EMBL/GenBank/DDBJ whole genome shotgun (WGS) entry which is preliminary data.</text>
</comment>
<evidence type="ECO:0000313" key="3">
    <source>
        <dbReference type="Proteomes" id="UP001054837"/>
    </source>
</evidence>